<dbReference type="OrthoDB" id="1495241at2"/>
<evidence type="ECO:0000259" key="2">
    <source>
        <dbReference type="PROSITE" id="PS50164"/>
    </source>
</evidence>
<dbReference type="InterPro" id="IPR000305">
    <property type="entry name" value="GIY-YIG_endonuc"/>
</dbReference>
<dbReference type="PANTHER" id="PTHR34477:SF1">
    <property type="entry name" value="UPF0213 PROTEIN YHBQ"/>
    <property type="match status" value="1"/>
</dbReference>
<sequence>MKYVVYILFSESLGKFYAGQTQDIDKRLLQHNSGKGDFTSRGTPWQLIWSSCCDTRSEAVNLESRIKKRGIKRHLQDCKLL</sequence>
<dbReference type="CDD" id="cd10449">
    <property type="entry name" value="GIY-YIG_SLX1_like"/>
    <property type="match status" value="1"/>
</dbReference>
<dbReference type="RefSeq" id="WP_131962983.1">
    <property type="nucleotide sequence ID" value="NZ_SMFL01000028.1"/>
</dbReference>
<accession>A0A4R5DD40</accession>
<dbReference type="InterPro" id="IPR050190">
    <property type="entry name" value="UPF0213_domain"/>
</dbReference>
<name>A0A4R5DD40_9BACT</name>
<evidence type="ECO:0000313" key="3">
    <source>
        <dbReference type="EMBL" id="TDE08183.1"/>
    </source>
</evidence>
<comment type="caution">
    <text evidence="3">The sequence shown here is derived from an EMBL/GenBank/DDBJ whole genome shotgun (WGS) entry which is preliminary data.</text>
</comment>
<dbReference type="Pfam" id="PF01541">
    <property type="entry name" value="GIY-YIG"/>
    <property type="match status" value="1"/>
</dbReference>
<dbReference type="PANTHER" id="PTHR34477">
    <property type="entry name" value="UPF0213 PROTEIN YHBQ"/>
    <property type="match status" value="1"/>
</dbReference>
<dbReference type="PROSITE" id="PS50164">
    <property type="entry name" value="GIY_YIG"/>
    <property type="match status" value="1"/>
</dbReference>
<dbReference type="Gene3D" id="3.40.1440.10">
    <property type="entry name" value="GIY-YIG endonuclease"/>
    <property type="match status" value="1"/>
</dbReference>
<dbReference type="SUPFAM" id="SSF82771">
    <property type="entry name" value="GIY-YIG endonuclease"/>
    <property type="match status" value="1"/>
</dbReference>
<keyword evidence="4" id="KW-1185">Reference proteome</keyword>
<proteinExistence type="inferred from homology"/>
<feature type="domain" description="GIY-YIG" evidence="2">
    <location>
        <begin position="1"/>
        <end position="76"/>
    </location>
</feature>
<reference evidence="3 4" key="1">
    <citation type="submission" date="2019-03" db="EMBL/GenBank/DDBJ databases">
        <title>Dyadobacter AR-3-6 sp. nov., isolated from arctic soil.</title>
        <authorList>
            <person name="Chaudhary D.K."/>
        </authorList>
    </citation>
    <scope>NUCLEOTIDE SEQUENCE [LARGE SCALE GENOMIC DNA]</scope>
    <source>
        <strain evidence="3 4">AR-3-6</strain>
    </source>
</reference>
<dbReference type="AlphaFoldDB" id="A0A4R5DD40"/>
<protein>
    <submittedName>
        <fullName evidence="3">GIY-YIG nuclease family protein</fullName>
    </submittedName>
</protein>
<comment type="similarity">
    <text evidence="1">Belongs to the UPF0213 family.</text>
</comment>
<evidence type="ECO:0000313" key="4">
    <source>
        <dbReference type="Proteomes" id="UP000294850"/>
    </source>
</evidence>
<dbReference type="Proteomes" id="UP000294850">
    <property type="component" value="Unassembled WGS sequence"/>
</dbReference>
<dbReference type="EMBL" id="SMFL01000028">
    <property type="protein sequence ID" value="TDE08183.1"/>
    <property type="molecule type" value="Genomic_DNA"/>
</dbReference>
<dbReference type="InterPro" id="IPR035901">
    <property type="entry name" value="GIY-YIG_endonuc_sf"/>
</dbReference>
<organism evidence="3 4">
    <name type="scientific">Dyadobacter psychrotolerans</name>
    <dbReference type="NCBI Taxonomy" id="2541721"/>
    <lineage>
        <taxon>Bacteria</taxon>
        <taxon>Pseudomonadati</taxon>
        <taxon>Bacteroidota</taxon>
        <taxon>Cytophagia</taxon>
        <taxon>Cytophagales</taxon>
        <taxon>Spirosomataceae</taxon>
        <taxon>Dyadobacter</taxon>
    </lineage>
</organism>
<gene>
    <name evidence="3" type="ORF">E0F88_33005</name>
</gene>
<evidence type="ECO:0000256" key="1">
    <source>
        <dbReference type="ARBA" id="ARBA00007435"/>
    </source>
</evidence>